<name>A0ABR0Z611_HUSHU</name>
<dbReference type="PRINTS" id="PR00401">
    <property type="entry name" value="SH2DOMAIN"/>
</dbReference>
<dbReference type="Pfam" id="PF23329">
    <property type="entry name" value="EF_HAND_1_PLCG"/>
    <property type="match status" value="1"/>
</dbReference>
<dbReference type="Pfam" id="PF00018">
    <property type="entry name" value="SH3_1"/>
    <property type="match status" value="1"/>
</dbReference>
<comment type="catalytic activity">
    <reaction evidence="9">
        <text>a 1,2-diacyl-sn-glycero-3-phospho-(1D-myo-inositol-4,5-bisphosphate) + H2O = 1D-myo-inositol 1,4,5-trisphosphate + a 1,2-diacyl-sn-glycerol + H(+)</text>
        <dbReference type="Rhea" id="RHEA:33179"/>
        <dbReference type="ChEBI" id="CHEBI:15377"/>
        <dbReference type="ChEBI" id="CHEBI:15378"/>
        <dbReference type="ChEBI" id="CHEBI:17815"/>
        <dbReference type="ChEBI" id="CHEBI:58456"/>
        <dbReference type="ChEBI" id="CHEBI:203600"/>
        <dbReference type="EC" id="3.1.4.11"/>
    </reaction>
</comment>
<dbReference type="CDD" id="cd09932">
    <property type="entry name" value="SH2_C-SH2_PLC_gamma_like"/>
    <property type="match status" value="1"/>
</dbReference>
<feature type="domain" description="C2" evidence="13">
    <location>
        <begin position="1005"/>
        <end position="1132"/>
    </location>
</feature>
<dbReference type="PANTHER" id="PTHR10336">
    <property type="entry name" value="PHOSPHOINOSITIDE-SPECIFIC PHOSPHOLIPASE C FAMILY PROTEIN"/>
    <property type="match status" value="1"/>
</dbReference>
<evidence type="ECO:0000259" key="14">
    <source>
        <dbReference type="PROSITE" id="PS50008"/>
    </source>
</evidence>
<dbReference type="SMART" id="SM00239">
    <property type="entry name" value="C2"/>
    <property type="match status" value="1"/>
</dbReference>
<dbReference type="Gene3D" id="2.30.30.40">
    <property type="entry name" value="SH3 Domains"/>
    <property type="match status" value="1"/>
</dbReference>
<evidence type="ECO:0000259" key="12">
    <source>
        <dbReference type="PROSITE" id="PS50003"/>
    </source>
</evidence>
<keyword evidence="6" id="KW-0449">Lipoprotein</keyword>
<dbReference type="InterPro" id="IPR056586">
    <property type="entry name" value="EF-hand_PLCG1"/>
</dbReference>
<accession>A0ABR0Z611</accession>
<evidence type="ECO:0000256" key="8">
    <source>
        <dbReference type="PROSITE-ProRule" id="PRU00192"/>
    </source>
</evidence>
<dbReference type="Gene3D" id="3.30.505.10">
    <property type="entry name" value="SH2 domain"/>
    <property type="match status" value="2"/>
</dbReference>
<dbReference type="InterPro" id="IPR036860">
    <property type="entry name" value="SH2_dom_sf"/>
</dbReference>
<dbReference type="PROSITE" id="PS50008">
    <property type="entry name" value="PIPLC_Y_DOMAIN"/>
    <property type="match status" value="1"/>
</dbReference>
<dbReference type="InterPro" id="IPR000008">
    <property type="entry name" value="C2_dom"/>
</dbReference>
<evidence type="ECO:0000256" key="6">
    <source>
        <dbReference type="ARBA" id="ARBA00023288"/>
    </source>
</evidence>
<dbReference type="CDD" id="cd00275">
    <property type="entry name" value="C2_PLC_like"/>
    <property type="match status" value="1"/>
</dbReference>
<dbReference type="SUPFAM" id="SSF51695">
    <property type="entry name" value="PLC-like phosphodiesterases"/>
    <property type="match status" value="1"/>
</dbReference>
<evidence type="ECO:0000256" key="9">
    <source>
        <dbReference type="RuleBase" id="RU361133"/>
    </source>
</evidence>
<dbReference type="EMBL" id="JAHFZB010000017">
    <property type="protein sequence ID" value="KAK6479875.1"/>
    <property type="molecule type" value="Genomic_DNA"/>
</dbReference>
<keyword evidence="5" id="KW-0807">Transducer</keyword>
<evidence type="ECO:0000259" key="11">
    <source>
        <dbReference type="PROSITE" id="PS50002"/>
    </source>
</evidence>
<evidence type="ECO:0000256" key="2">
    <source>
        <dbReference type="ARBA" id="ARBA00022553"/>
    </source>
</evidence>
<dbReference type="Gene3D" id="2.60.40.150">
    <property type="entry name" value="C2 domain"/>
    <property type="match status" value="1"/>
</dbReference>
<dbReference type="CDD" id="cd08558">
    <property type="entry name" value="PI-PLCc_eukaryota"/>
    <property type="match status" value="1"/>
</dbReference>
<dbReference type="SUPFAM" id="SSF47473">
    <property type="entry name" value="EF-hand"/>
    <property type="match status" value="1"/>
</dbReference>
<dbReference type="PANTHER" id="PTHR10336:SF25">
    <property type="entry name" value="1-PHOSPHATIDYLINOSITOL 4,5-BISPHOSPHATE PHOSPHODIESTERASE GAMMA-2"/>
    <property type="match status" value="1"/>
</dbReference>
<keyword evidence="4 7" id="KW-0727">SH2 domain</keyword>
<feature type="domain" description="PH" evidence="12">
    <location>
        <begin position="17"/>
        <end position="129"/>
    </location>
</feature>
<dbReference type="Proteomes" id="UP001369086">
    <property type="component" value="Unassembled WGS sequence"/>
</dbReference>
<dbReference type="InterPro" id="IPR001452">
    <property type="entry name" value="SH3_domain"/>
</dbReference>
<dbReference type="InterPro" id="IPR011992">
    <property type="entry name" value="EF-hand-dom_pair"/>
</dbReference>
<evidence type="ECO:0000256" key="3">
    <source>
        <dbReference type="ARBA" id="ARBA00022837"/>
    </source>
</evidence>
<keyword evidence="2" id="KW-0597">Phosphoprotein</keyword>
<dbReference type="InterPro" id="IPR017946">
    <property type="entry name" value="PLC-like_Pdiesterase_TIM-brl"/>
</dbReference>
<dbReference type="PROSITE" id="PS50002">
    <property type="entry name" value="SH3"/>
    <property type="match status" value="1"/>
</dbReference>
<dbReference type="Pfam" id="PF00388">
    <property type="entry name" value="PI-PLC-X"/>
    <property type="match status" value="1"/>
</dbReference>
<dbReference type="InterPro" id="IPR000980">
    <property type="entry name" value="SH2"/>
</dbReference>
<dbReference type="SMART" id="SM00326">
    <property type="entry name" value="SH3"/>
    <property type="match status" value="1"/>
</dbReference>
<feature type="domain" description="SH3" evidence="11">
    <location>
        <begin position="737"/>
        <end position="797"/>
    </location>
</feature>
<dbReference type="InterPro" id="IPR001192">
    <property type="entry name" value="PI-PLC_fam"/>
</dbReference>
<feature type="domain" description="SH2" evidence="10">
    <location>
        <begin position="504"/>
        <end position="607"/>
    </location>
</feature>
<keyword evidence="1 8" id="KW-0728">SH3 domain</keyword>
<feature type="domain" description="SH2" evidence="10">
    <location>
        <begin position="618"/>
        <end position="707"/>
    </location>
</feature>
<dbReference type="SMART" id="SM00233">
    <property type="entry name" value="PH"/>
    <property type="match status" value="2"/>
</dbReference>
<dbReference type="InterPro" id="IPR000909">
    <property type="entry name" value="PLipase_C_PInositol-sp_X_dom"/>
</dbReference>
<dbReference type="PROSITE" id="PS50001">
    <property type="entry name" value="SH2"/>
    <property type="match status" value="2"/>
</dbReference>
<evidence type="ECO:0000259" key="10">
    <source>
        <dbReference type="PROSITE" id="PS50001"/>
    </source>
</evidence>
<dbReference type="InterPro" id="IPR001711">
    <property type="entry name" value="PLipase_C_Pinositol-sp_Y"/>
</dbReference>
<sequence>MACSLSSTYSLDPSTVKYLEMGHLMSVYKPKKVLMTVMTVKVIMETRWIVWLSKANKFEGVVDIREIQEIRRGKNSKGFNCLKQELSVADGNCFTILYGSEFVLKTLSLSVDTKETAEKWITALEKLKEETLREPTPQIVKRWLKKQMYSINTYSTSITLKEFKAILTEANFKVPSMKFLKDLEASKSLNFETLHNAYNKLMYESQKQILEEKDFLLYKRKSPGFSVVDLEHFQKFLLCEQKDDSAADLQWVKELMQMFIDGNSKEKRKDPEFTDTQFLNYLFSKENSIWDTKVTEYREEDMCYPLCDYWINSSHNTYLTGNQISSNSSAEAYIRCLRMGCRCIELDCFDGDSKPNITHGKTFTSKITFDEVVEAINDHAFEVSEFPVILSIEEHCSTEQQGYMAKKFKEVFKDKLLTEQAEVFETQLPSPMQLKRKIIIKHKTNALKHTTRKEGHLQIWDPLDEKWHCHFCLNTDDKFYYSQEIEEDSAEELESAEMHLSEIWFHGKMENRRAAERCLQQYCAETGGMDGTFLVRESNTYAQDYIIVFWKSGKCNQFRIRSNEVGGTKNYFLIDSHRFGSLHSLIQHYKKRPFKFNQVEQYLTDAVPNLNLHECQRWFYSSLCREEAEEKLFKVPKDGAFLIRGREEPGSFAITFKAEGKVKHCKIQREGRIYIIGTSAEFESLVELVNYYRKTPLYRKMRLRYPVTEELLQRCSTVSTFVDVYGTMYVDPSEIEASVISVKAVYDYQKSQPDELSFARGAIIHNVTKESQQWWRGDYEGKVQHFFPSSYVEEITKEELRKLEVVLKNNPLEGMCKGVVNLSKCSFSILPGMKNGKEFVFMLQQDDAPSFEIAASSLEDLYEWESIVNKWAVSSHSRIPNTRLSERDKRKKDKIVHRDMLALVIYCKPKSGKKNKFDQHYEFTEVRSFDEELAPIDEEKFVEYNSKALSRIYPRGGRVDSSNYNPLPYWLRGCQLVALNFQTPDKSMHVNKALFDLNGKCGFRLQPKWLKSLLSKPFIDKTVEQTIEIRVLGARHLPKPSRNVVSPFVEVQVYGVHENNTLKTMVVSDNGLNPVWLDTPQAVKFNIYLPELAFLRFCVCVEDMFSDPHFLAQATLPVKGIRSGYRSVPLKNGYSEDIELASLLVHVSVNESGAGN</sequence>
<organism evidence="15 16">
    <name type="scientific">Huso huso</name>
    <name type="common">Beluga</name>
    <name type="synonym">Acipenser huso</name>
    <dbReference type="NCBI Taxonomy" id="61971"/>
    <lineage>
        <taxon>Eukaryota</taxon>
        <taxon>Metazoa</taxon>
        <taxon>Chordata</taxon>
        <taxon>Craniata</taxon>
        <taxon>Vertebrata</taxon>
        <taxon>Euteleostomi</taxon>
        <taxon>Actinopterygii</taxon>
        <taxon>Chondrostei</taxon>
        <taxon>Acipenseriformes</taxon>
        <taxon>Acipenseridae</taxon>
        <taxon>Huso</taxon>
    </lineage>
</organism>
<dbReference type="InterPro" id="IPR035892">
    <property type="entry name" value="C2_domain_sf"/>
</dbReference>
<evidence type="ECO:0000256" key="4">
    <source>
        <dbReference type="ARBA" id="ARBA00022999"/>
    </source>
</evidence>
<keyword evidence="9" id="KW-0443">Lipid metabolism</keyword>
<gene>
    <name evidence="15" type="ORF">HHUSO_G19017</name>
</gene>
<dbReference type="Pfam" id="PF00387">
    <property type="entry name" value="PI-PLC-Y"/>
    <property type="match status" value="1"/>
</dbReference>
<dbReference type="SUPFAM" id="SSF50044">
    <property type="entry name" value="SH3-domain"/>
    <property type="match status" value="1"/>
</dbReference>
<proteinExistence type="predicted"/>
<dbReference type="InterPro" id="IPR057061">
    <property type="entry name" value="PLCG_EF-hand_2"/>
</dbReference>
<dbReference type="PROSITE" id="PS50007">
    <property type="entry name" value="PIPLC_X_DOMAIN"/>
    <property type="match status" value="1"/>
</dbReference>
<evidence type="ECO:0000256" key="7">
    <source>
        <dbReference type="PROSITE-ProRule" id="PRU00191"/>
    </source>
</evidence>
<feature type="domain" description="PI-PLC Y-box" evidence="14">
    <location>
        <begin position="902"/>
        <end position="1011"/>
    </location>
</feature>
<dbReference type="SUPFAM" id="SSF55550">
    <property type="entry name" value="SH2 domain"/>
    <property type="match status" value="2"/>
</dbReference>
<dbReference type="InterPro" id="IPR011993">
    <property type="entry name" value="PH-like_dom_sf"/>
</dbReference>
<dbReference type="InterPro" id="IPR036028">
    <property type="entry name" value="SH3-like_dom_sf"/>
</dbReference>
<evidence type="ECO:0000313" key="15">
    <source>
        <dbReference type="EMBL" id="KAK6479875.1"/>
    </source>
</evidence>
<evidence type="ECO:0000256" key="1">
    <source>
        <dbReference type="ARBA" id="ARBA00022443"/>
    </source>
</evidence>
<dbReference type="InterPro" id="IPR035023">
    <property type="entry name" value="PLC-gamma_C-SH2"/>
</dbReference>
<dbReference type="EC" id="3.1.4.11" evidence="9"/>
<keyword evidence="9" id="KW-0442">Lipid degradation</keyword>
<keyword evidence="16" id="KW-1185">Reference proteome</keyword>
<dbReference type="Gene3D" id="2.30.29.30">
    <property type="entry name" value="Pleckstrin-homology domain (PH domain)/Phosphotyrosine-binding domain (PTB)"/>
    <property type="match status" value="2"/>
</dbReference>
<reference evidence="15 16" key="1">
    <citation type="submission" date="2021-05" db="EMBL/GenBank/DDBJ databases">
        <authorList>
            <person name="Zahm M."/>
            <person name="Klopp C."/>
            <person name="Cabau C."/>
            <person name="Kuhl H."/>
            <person name="Suciu R."/>
            <person name="Ciorpac M."/>
            <person name="Holostenco D."/>
            <person name="Gessner J."/>
            <person name="Wuertz S."/>
            <person name="Hohne C."/>
            <person name="Stock M."/>
            <person name="Gislard M."/>
            <person name="Lluch J."/>
            <person name="Milhes M."/>
            <person name="Lampietro C."/>
            <person name="Lopez Roques C."/>
            <person name="Donnadieu C."/>
            <person name="Du K."/>
            <person name="Schartl M."/>
            <person name="Guiguen Y."/>
        </authorList>
    </citation>
    <scope>NUCLEOTIDE SEQUENCE [LARGE SCALE GENOMIC DNA]</scope>
    <source>
        <strain evidence="15">Hh-F2</strain>
        <tissue evidence="15">Blood</tissue>
    </source>
</reference>
<dbReference type="SUPFAM" id="SSF50729">
    <property type="entry name" value="PH domain-like"/>
    <property type="match status" value="2"/>
</dbReference>
<dbReference type="Pfam" id="PF00168">
    <property type="entry name" value="C2"/>
    <property type="match status" value="1"/>
</dbReference>
<keyword evidence="9" id="KW-0378">Hydrolase</keyword>
<dbReference type="SMART" id="SM00252">
    <property type="entry name" value="SH2"/>
    <property type="match status" value="2"/>
</dbReference>
<dbReference type="SMART" id="SM00149">
    <property type="entry name" value="PLCYc"/>
    <property type="match status" value="1"/>
</dbReference>
<comment type="caution">
    <text evidence="15">The sequence shown here is derived from an EMBL/GenBank/DDBJ whole genome shotgun (WGS) entry which is preliminary data.</text>
</comment>
<evidence type="ECO:0000259" key="13">
    <source>
        <dbReference type="PROSITE" id="PS50004"/>
    </source>
</evidence>
<dbReference type="SMART" id="SM00148">
    <property type="entry name" value="PLCXc"/>
    <property type="match status" value="1"/>
</dbReference>
<dbReference type="SUPFAM" id="SSF49562">
    <property type="entry name" value="C2 domain (Calcium/lipid-binding domain, CaLB)"/>
    <property type="match status" value="1"/>
</dbReference>
<dbReference type="Gene3D" id="3.20.20.190">
    <property type="entry name" value="Phosphatidylinositol (PI) phosphodiesterase"/>
    <property type="match status" value="2"/>
</dbReference>
<dbReference type="PROSITE" id="PS50004">
    <property type="entry name" value="C2"/>
    <property type="match status" value="1"/>
</dbReference>
<protein>
    <recommendedName>
        <fullName evidence="9">Phosphoinositide phospholipase C</fullName>
        <ecNumber evidence="9">3.1.4.11</ecNumber>
    </recommendedName>
</protein>
<dbReference type="Pfam" id="PF23583">
    <property type="entry name" value="EF_HAND_2_PLCG"/>
    <property type="match status" value="1"/>
</dbReference>
<dbReference type="PRINTS" id="PR00390">
    <property type="entry name" value="PHPHLIPASEC"/>
</dbReference>
<evidence type="ECO:0000256" key="5">
    <source>
        <dbReference type="ARBA" id="ARBA00023224"/>
    </source>
</evidence>
<keyword evidence="3" id="KW-0106">Calcium</keyword>
<dbReference type="Pfam" id="PF00017">
    <property type="entry name" value="SH2"/>
    <property type="match status" value="2"/>
</dbReference>
<dbReference type="PROSITE" id="PS50003">
    <property type="entry name" value="PH_DOMAIN"/>
    <property type="match status" value="1"/>
</dbReference>
<dbReference type="InterPro" id="IPR001849">
    <property type="entry name" value="PH_domain"/>
</dbReference>
<evidence type="ECO:0000313" key="16">
    <source>
        <dbReference type="Proteomes" id="UP001369086"/>
    </source>
</evidence>